<feature type="region of interest" description="Disordered" evidence="1">
    <location>
        <begin position="172"/>
        <end position="238"/>
    </location>
</feature>
<gene>
    <name evidence="2" type="ORF">EV420DRAFT_1482704</name>
</gene>
<dbReference type="Proteomes" id="UP001175211">
    <property type="component" value="Unassembled WGS sequence"/>
</dbReference>
<keyword evidence="3" id="KW-1185">Reference proteome</keyword>
<reference evidence="2" key="1">
    <citation type="submission" date="2023-06" db="EMBL/GenBank/DDBJ databases">
        <authorList>
            <consortium name="Lawrence Berkeley National Laboratory"/>
            <person name="Ahrendt S."/>
            <person name="Sahu N."/>
            <person name="Indic B."/>
            <person name="Wong-Bajracharya J."/>
            <person name="Merenyi Z."/>
            <person name="Ke H.-M."/>
            <person name="Monk M."/>
            <person name="Kocsube S."/>
            <person name="Drula E."/>
            <person name="Lipzen A."/>
            <person name="Balint B."/>
            <person name="Henrissat B."/>
            <person name="Andreopoulos B."/>
            <person name="Martin F.M."/>
            <person name="Harder C.B."/>
            <person name="Rigling D."/>
            <person name="Ford K.L."/>
            <person name="Foster G.D."/>
            <person name="Pangilinan J."/>
            <person name="Papanicolaou A."/>
            <person name="Barry K."/>
            <person name="LaButti K."/>
            <person name="Viragh M."/>
            <person name="Koriabine M."/>
            <person name="Yan M."/>
            <person name="Riley R."/>
            <person name="Champramary S."/>
            <person name="Plett K.L."/>
            <person name="Tsai I.J."/>
            <person name="Slot J."/>
            <person name="Sipos G."/>
            <person name="Plett J."/>
            <person name="Nagy L.G."/>
            <person name="Grigoriev I.V."/>
        </authorList>
    </citation>
    <scope>NUCLEOTIDE SEQUENCE</scope>
    <source>
        <strain evidence="2">CCBAS 213</strain>
    </source>
</reference>
<evidence type="ECO:0000313" key="2">
    <source>
        <dbReference type="EMBL" id="KAK0450498.1"/>
    </source>
</evidence>
<evidence type="ECO:0000313" key="3">
    <source>
        <dbReference type="Proteomes" id="UP001175211"/>
    </source>
</evidence>
<evidence type="ECO:0000256" key="1">
    <source>
        <dbReference type="SAM" id="MobiDB-lite"/>
    </source>
</evidence>
<comment type="caution">
    <text evidence="2">The sequence shown here is derived from an EMBL/GenBank/DDBJ whole genome shotgun (WGS) entry which is preliminary data.</text>
</comment>
<dbReference type="RefSeq" id="XP_060327369.1">
    <property type="nucleotide sequence ID" value="XM_060469924.1"/>
</dbReference>
<feature type="compositionally biased region" description="Low complexity" evidence="1">
    <location>
        <begin position="71"/>
        <end position="97"/>
    </location>
</feature>
<proteinExistence type="predicted"/>
<sequence>MADPNTEDFLRQILVHKLRFLVMRMLNQRNITALRYSLDVDMLIKKVQDVHVDWDSLMTPSNTATHALRTPPSTLTSLPSSSPQPPSSSAHPHQSSAHTKKSHLILSRNNCPRALSSMMSPRKHAVAGTIRIRELRCKCKKGLLRRGTSAQSPELPTPSPRLAVKFIEEHLSPPIDEPPPLPSSLLQSPLQRHSTSDHPPEPPTISPHLALPLLQPPPQPTEEPPPLSPSPPQNPLHEDALCLTQPTASPSKITLELLNISVLLHDTIFEQSNTVLQKVDNVSGPVKTPSQSPPHADEEANLPSPRRPQPTLAQNPLEQAHDNQMVRTSTGAQLFNAEAISQHDKALAVESLSVAVFGNCLQLLLPIMPSLPQEVHECVYINTRFVLQEVLQVWAAPMPGSTSISPTHCRLLIPLTEAEMLVIFWQDQPIMASKWSQA</sequence>
<dbReference type="GeneID" id="85353472"/>
<feature type="compositionally biased region" description="Pro residues" evidence="1">
    <location>
        <begin position="214"/>
        <end position="234"/>
    </location>
</feature>
<accession>A0AA39MY57</accession>
<dbReference type="EMBL" id="JAUEPS010000035">
    <property type="protein sequence ID" value="KAK0450498.1"/>
    <property type="molecule type" value="Genomic_DNA"/>
</dbReference>
<feature type="region of interest" description="Disordered" evidence="1">
    <location>
        <begin position="280"/>
        <end position="313"/>
    </location>
</feature>
<dbReference type="AlphaFoldDB" id="A0AA39MY57"/>
<protein>
    <submittedName>
        <fullName evidence="2">Uncharacterized protein</fullName>
    </submittedName>
</protein>
<feature type="region of interest" description="Disordered" evidence="1">
    <location>
        <begin position="62"/>
        <end position="103"/>
    </location>
</feature>
<organism evidence="2 3">
    <name type="scientific">Armillaria tabescens</name>
    <name type="common">Ringless honey mushroom</name>
    <name type="synonym">Agaricus tabescens</name>
    <dbReference type="NCBI Taxonomy" id="1929756"/>
    <lineage>
        <taxon>Eukaryota</taxon>
        <taxon>Fungi</taxon>
        <taxon>Dikarya</taxon>
        <taxon>Basidiomycota</taxon>
        <taxon>Agaricomycotina</taxon>
        <taxon>Agaricomycetes</taxon>
        <taxon>Agaricomycetidae</taxon>
        <taxon>Agaricales</taxon>
        <taxon>Marasmiineae</taxon>
        <taxon>Physalacriaceae</taxon>
        <taxon>Desarmillaria</taxon>
    </lineage>
</organism>
<name>A0AA39MY57_ARMTA</name>